<dbReference type="KEGG" id="dfn:CVE23_18325"/>
<dbReference type="GO" id="GO:0005886">
    <property type="term" value="C:plasma membrane"/>
    <property type="evidence" value="ECO:0007669"/>
    <property type="project" value="TreeGrafter"/>
</dbReference>
<keyword evidence="7" id="KW-0472">Membrane</keyword>
<comment type="subcellular location">
    <subcellularLocation>
        <location evidence="1">Membrane</location>
    </subcellularLocation>
</comment>
<dbReference type="GO" id="GO:0004888">
    <property type="term" value="F:transmembrane signaling receptor activity"/>
    <property type="evidence" value="ECO:0007669"/>
    <property type="project" value="InterPro"/>
</dbReference>
<dbReference type="PANTHER" id="PTHR43531:SF5">
    <property type="entry name" value="METHYL-ACCEPTING CHEMOTAXIS PROTEIN III"/>
    <property type="match status" value="1"/>
</dbReference>
<evidence type="ECO:0000256" key="6">
    <source>
        <dbReference type="SAM" id="MobiDB-lite"/>
    </source>
</evidence>
<dbReference type="GO" id="GO:0007165">
    <property type="term" value="P:signal transduction"/>
    <property type="evidence" value="ECO:0007669"/>
    <property type="project" value="UniProtKB-KW"/>
</dbReference>
<dbReference type="EMBL" id="CP025003">
    <property type="protein sequence ID" value="ATZ95754.1"/>
    <property type="molecule type" value="Genomic_DNA"/>
</dbReference>
<keyword evidence="7" id="KW-1133">Transmembrane helix</keyword>
<dbReference type="AlphaFoldDB" id="A0A2K8QQJ0"/>
<evidence type="ECO:0000256" key="4">
    <source>
        <dbReference type="ARBA" id="ARBA00029447"/>
    </source>
</evidence>
<dbReference type="InterPro" id="IPR004090">
    <property type="entry name" value="Chemotax_Me-accpt_rcpt"/>
</dbReference>
<dbReference type="InterPro" id="IPR047347">
    <property type="entry name" value="YvaQ-like_sensor"/>
</dbReference>
<dbReference type="GeneID" id="66566274"/>
<dbReference type="InterPro" id="IPR051310">
    <property type="entry name" value="MCP_chemotaxis"/>
</dbReference>
<accession>A0A2K8QQJ0</accession>
<dbReference type="PRINTS" id="PR00260">
    <property type="entry name" value="CHEMTRNSDUCR"/>
</dbReference>
<dbReference type="InterPro" id="IPR024478">
    <property type="entry name" value="HlyB_4HB_MCP"/>
</dbReference>
<dbReference type="CDD" id="cd11386">
    <property type="entry name" value="MCP_signal"/>
    <property type="match status" value="1"/>
</dbReference>
<organism evidence="10 11">
    <name type="scientific">Dickeya fangzhongdai</name>
    <dbReference type="NCBI Taxonomy" id="1778540"/>
    <lineage>
        <taxon>Bacteria</taxon>
        <taxon>Pseudomonadati</taxon>
        <taxon>Pseudomonadota</taxon>
        <taxon>Gammaproteobacteria</taxon>
        <taxon>Enterobacterales</taxon>
        <taxon>Pectobacteriaceae</taxon>
        <taxon>Dickeya</taxon>
    </lineage>
</organism>
<dbReference type="SMART" id="SM00304">
    <property type="entry name" value="HAMP"/>
    <property type="match status" value="1"/>
</dbReference>
<feature type="domain" description="Methyl-accepting transducer" evidence="8">
    <location>
        <begin position="272"/>
        <end position="501"/>
    </location>
</feature>
<dbReference type="Proteomes" id="UP000231901">
    <property type="component" value="Chromosome"/>
</dbReference>
<feature type="region of interest" description="Disordered" evidence="6">
    <location>
        <begin position="543"/>
        <end position="566"/>
    </location>
</feature>
<feature type="domain" description="HAMP" evidence="9">
    <location>
        <begin position="215"/>
        <end position="267"/>
    </location>
</feature>
<name>A0A2K8QQJ0_9GAMM</name>
<dbReference type="PROSITE" id="PS50111">
    <property type="entry name" value="CHEMOTAXIS_TRANSDUC_2"/>
    <property type="match status" value="1"/>
</dbReference>
<evidence type="ECO:0000313" key="11">
    <source>
        <dbReference type="Proteomes" id="UP000231901"/>
    </source>
</evidence>
<dbReference type="PANTHER" id="PTHR43531">
    <property type="entry name" value="PROTEIN ICFG"/>
    <property type="match status" value="1"/>
</dbReference>
<gene>
    <name evidence="10" type="ORF">CVE23_18325</name>
</gene>
<keyword evidence="2" id="KW-0145">Chemotaxis</keyword>
<evidence type="ECO:0000256" key="2">
    <source>
        <dbReference type="ARBA" id="ARBA00022500"/>
    </source>
</evidence>
<feature type="compositionally biased region" description="Polar residues" evidence="6">
    <location>
        <begin position="557"/>
        <end position="566"/>
    </location>
</feature>
<dbReference type="SUPFAM" id="SSF58104">
    <property type="entry name" value="Methyl-accepting chemotaxis protein (MCP) signaling domain"/>
    <property type="match status" value="1"/>
</dbReference>
<keyword evidence="11" id="KW-1185">Reference proteome</keyword>
<sequence length="566" mass="60565">MRLSDWRIGYRLGAGFAALAAMLLIVGILSILKLSSFHDNARDIVQEIYPKTVDANNLIENVSEGVRVFQQLLLVSGDDKIKSVTDQIPPVSQEITRLMSELEKYANESNNAKIQQVISDIRTIRADFLSSGQKVIALVKANDRDAAINEFNDHLNPLQKAYRKAVRQLVDYQDDMMMSTVDSMSATYHEIRLVLLAILGVGVALSVWIALAITRSVTQPIQQALVMADRVSQGDLTSQISTSRKDEAGLLLQALDNMNDSLRQIVGQVRDGAEAISTAASQIAAGNQDLSSRTEEQASSLEQTAASMEELVSTIKNTAENTQQATSIANQASSAAHRSGEVMLSVTNKMRSIREASMRMAEIIGVIDGIAFQTNILALNAAVEAARAGEQGRGFAVVAGEVRSLAQRSATAAKEIKELIDDSVDKIQEGMQLVDTAESTMDGLTGHVKDVHSIINEISQASHEQSDGISQINIAVGQIDTTTQQNAALVEESASAALSLQSQASLLAEAVSAFRLTPQGSNGAPSPARRTAALSHALPSAASVRPVATEKRAAATAGSNDDWTSF</sequence>
<dbReference type="Gene3D" id="1.10.287.950">
    <property type="entry name" value="Methyl-accepting chemotaxis protein"/>
    <property type="match status" value="1"/>
</dbReference>
<dbReference type="InterPro" id="IPR003660">
    <property type="entry name" value="HAMP_dom"/>
</dbReference>
<dbReference type="InterPro" id="IPR004089">
    <property type="entry name" value="MCPsignal_dom"/>
</dbReference>
<evidence type="ECO:0000256" key="3">
    <source>
        <dbReference type="ARBA" id="ARBA00023224"/>
    </source>
</evidence>
<keyword evidence="3 5" id="KW-0807">Transducer</keyword>
<dbReference type="CDD" id="cd06225">
    <property type="entry name" value="HAMP"/>
    <property type="match status" value="1"/>
</dbReference>
<comment type="similarity">
    <text evidence="4">Belongs to the methyl-accepting chemotaxis (MCP) protein family.</text>
</comment>
<dbReference type="Pfam" id="PF00672">
    <property type="entry name" value="HAMP"/>
    <property type="match status" value="1"/>
</dbReference>
<protein>
    <submittedName>
        <fullName evidence="10">Methyl-accepting chemotaxis protein</fullName>
    </submittedName>
</protein>
<feature type="transmembrane region" description="Helical" evidence="7">
    <location>
        <begin position="193"/>
        <end position="213"/>
    </location>
</feature>
<dbReference type="RefSeq" id="WP_100850099.1">
    <property type="nucleotide sequence ID" value="NZ_BMJF01000012.1"/>
</dbReference>
<dbReference type="Pfam" id="PF12729">
    <property type="entry name" value="4HB_MCP_1"/>
    <property type="match status" value="1"/>
</dbReference>
<reference evidence="11" key="1">
    <citation type="journal article" date="2018" name="Genome Announc.">
        <title>Complete genome sequence of a Dickeya fangzhongdai type strain causing bleeding canker of pear tree trunks.</title>
        <authorList>
            <person name="Zhao Y."/>
            <person name="Tian Y."/>
            <person name="Li X."/>
            <person name="Hu B."/>
        </authorList>
    </citation>
    <scope>NUCLEOTIDE SEQUENCE [LARGE SCALE GENOMIC DNA]</scope>
    <source>
        <strain evidence="11">DSM 101947</strain>
    </source>
</reference>
<dbReference type="CDD" id="cd19411">
    <property type="entry name" value="MCP2201-like_sensor"/>
    <property type="match status" value="1"/>
</dbReference>
<evidence type="ECO:0000259" key="9">
    <source>
        <dbReference type="PROSITE" id="PS50885"/>
    </source>
</evidence>
<evidence type="ECO:0000256" key="7">
    <source>
        <dbReference type="SAM" id="Phobius"/>
    </source>
</evidence>
<dbReference type="Pfam" id="PF00015">
    <property type="entry name" value="MCPsignal"/>
    <property type="match status" value="1"/>
</dbReference>
<dbReference type="GO" id="GO:0006935">
    <property type="term" value="P:chemotaxis"/>
    <property type="evidence" value="ECO:0007669"/>
    <property type="project" value="UniProtKB-KW"/>
</dbReference>
<dbReference type="SMART" id="SM00283">
    <property type="entry name" value="MA"/>
    <property type="match status" value="1"/>
</dbReference>
<proteinExistence type="inferred from homology"/>
<evidence type="ECO:0000313" key="10">
    <source>
        <dbReference type="EMBL" id="ATZ95754.1"/>
    </source>
</evidence>
<evidence type="ECO:0000256" key="5">
    <source>
        <dbReference type="PROSITE-ProRule" id="PRU00284"/>
    </source>
</evidence>
<keyword evidence="7" id="KW-0812">Transmembrane</keyword>
<evidence type="ECO:0000259" key="8">
    <source>
        <dbReference type="PROSITE" id="PS50111"/>
    </source>
</evidence>
<dbReference type="FunFam" id="1.10.287.950:FF:000001">
    <property type="entry name" value="Methyl-accepting chemotaxis sensory transducer"/>
    <property type="match status" value="1"/>
</dbReference>
<feature type="transmembrane region" description="Helical" evidence="7">
    <location>
        <begin position="12"/>
        <end position="32"/>
    </location>
</feature>
<dbReference type="PROSITE" id="PS50885">
    <property type="entry name" value="HAMP"/>
    <property type="match status" value="1"/>
</dbReference>
<evidence type="ECO:0000256" key="1">
    <source>
        <dbReference type="ARBA" id="ARBA00004370"/>
    </source>
</evidence>